<evidence type="ECO:0000256" key="1">
    <source>
        <dbReference type="SAM" id="MobiDB-lite"/>
    </source>
</evidence>
<dbReference type="EMBL" id="BRXW01000527">
    <property type="protein sequence ID" value="GMH63254.1"/>
    <property type="molecule type" value="Genomic_DNA"/>
</dbReference>
<gene>
    <name evidence="2" type="ORF">TrLO_g6113</name>
</gene>
<feature type="compositionally biased region" description="Basic and acidic residues" evidence="1">
    <location>
        <begin position="46"/>
        <end position="55"/>
    </location>
</feature>
<protein>
    <submittedName>
        <fullName evidence="2">Uncharacterized protein</fullName>
    </submittedName>
</protein>
<accession>A0A9W6ZZK9</accession>
<dbReference type="AlphaFoldDB" id="A0A9W6ZZK9"/>
<comment type="caution">
    <text evidence="2">The sequence shown here is derived from an EMBL/GenBank/DDBJ whole genome shotgun (WGS) entry which is preliminary data.</text>
</comment>
<dbReference type="Proteomes" id="UP001165122">
    <property type="component" value="Unassembled WGS sequence"/>
</dbReference>
<sequence length="79" mass="8676">MAPYKVALDDGRNIFAPQDIPEVIRARDGKHGRIADFGKDNAELKRQLQDQKEDQSAAPQSAVADPSNPANKKHIKPVS</sequence>
<name>A0A9W6ZZK9_9STRA</name>
<organism evidence="2 3">
    <name type="scientific">Triparma laevis f. longispina</name>
    <dbReference type="NCBI Taxonomy" id="1714387"/>
    <lineage>
        <taxon>Eukaryota</taxon>
        <taxon>Sar</taxon>
        <taxon>Stramenopiles</taxon>
        <taxon>Ochrophyta</taxon>
        <taxon>Bolidophyceae</taxon>
        <taxon>Parmales</taxon>
        <taxon>Triparmaceae</taxon>
        <taxon>Triparma</taxon>
    </lineage>
</organism>
<proteinExistence type="predicted"/>
<feature type="region of interest" description="Disordered" evidence="1">
    <location>
        <begin position="46"/>
        <end position="79"/>
    </location>
</feature>
<evidence type="ECO:0000313" key="3">
    <source>
        <dbReference type="Proteomes" id="UP001165122"/>
    </source>
</evidence>
<keyword evidence="3" id="KW-1185">Reference proteome</keyword>
<evidence type="ECO:0000313" key="2">
    <source>
        <dbReference type="EMBL" id="GMH63254.1"/>
    </source>
</evidence>
<reference evidence="3" key="1">
    <citation type="journal article" date="2023" name="Commun. Biol.">
        <title>Genome analysis of Parmales, the sister group of diatoms, reveals the evolutionary specialization of diatoms from phago-mixotrophs to photoautotrophs.</title>
        <authorList>
            <person name="Ban H."/>
            <person name="Sato S."/>
            <person name="Yoshikawa S."/>
            <person name="Yamada K."/>
            <person name="Nakamura Y."/>
            <person name="Ichinomiya M."/>
            <person name="Sato N."/>
            <person name="Blanc-Mathieu R."/>
            <person name="Endo H."/>
            <person name="Kuwata A."/>
            <person name="Ogata H."/>
        </authorList>
    </citation>
    <scope>NUCLEOTIDE SEQUENCE [LARGE SCALE GENOMIC DNA]</scope>
    <source>
        <strain evidence="3">NIES 3700</strain>
    </source>
</reference>